<comment type="similarity">
    <text evidence="2">In the central section; belongs to the CRISPR-associated helicase Cas3 family.</text>
</comment>
<keyword evidence="9" id="KW-0051">Antiviral defense</keyword>
<dbReference type="CDD" id="cd09641">
    <property type="entry name" value="Cas3''_I"/>
    <property type="match status" value="1"/>
</dbReference>
<dbReference type="GO" id="GO:0016787">
    <property type="term" value="F:hydrolase activity"/>
    <property type="evidence" value="ECO:0007669"/>
    <property type="project" value="UniProtKB-KW"/>
</dbReference>
<keyword evidence="5" id="KW-0547">Nucleotide-binding</keyword>
<dbReference type="SUPFAM" id="SSF52540">
    <property type="entry name" value="P-loop containing nucleoside triphosphate hydrolases"/>
    <property type="match status" value="1"/>
</dbReference>
<dbReference type="Proteomes" id="UP000602647">
    <property type="component" value="Unassembled WGS sequence"/>
</dbReference>
<keyword evidence="12" id="KW-1185">Reference proteome</keyword>
<keyword evidence="3" id="KW-0540">Nuclease</keyword>
<evidence type="ECO:0000256" key="4">
    <source>
        <dbReference type="ARBA" id="ARBA00022723"/>
    </source>
</evidence>
<keyword evidence="6" id="KW-0378">Hydrolase</keyword>
<keyword evidence="8" id="KW-0067">ATP-binding</keyword>
<evidence type="ECO:0000259" key="10">
    <source>
        <dbReference type="PROSITE" id="PS51643"/>
    </source>
</evidence>
<dbReference type="InterPro" id="IPR038257">
    <property type="entry name" value="CRISPR-assoc_Cas3_HD_sf"/>
</dbReference>
<evidence type="ECO:0000256" key="6">
    <source>
        <dbReference type="ARBA" id="ARBA00022801"/>
    </source>
</evidence>
<dbReference type="GO" id="GO:0003724">
    <property type="term" value="F:RNA helicase activity"/>
    <property type="evidence" value="ECO:0007669"/>
    <property type="project" value="TreeGrafter"/>
</dbReference>
<dbReference type="GO" id="GO:0051607">
    <property type="term" value="P:defense response to virus"/>
    <property type="evidence" value="ECO:0007669"/>
    <property type="project" value="UniProtKB-KW"/>
</dbReference>
<reference evidence="11" key="1">
    <citation type="submission" date="2020-08" db="EMBL/GenBank/DDBJ databases">
        <title>Genome public.</title>
        <authorList>
            <person name="Liu C."/>
            <person name="Sun Q."/>
        </authorList>
    </citation>
    <scope>NUCLEOTIDE SEQUENCE</scope>
    <source>
        <strain evidence="11">BX12</strain>
    </source>
</reference>
<dbReference type="InterPro" id="IPR006483">
    <property type="entry name" value="CRISPR-assoc_Cas3_HD"/>
</dbReference>
<dbReference type="NCBIfam" id="TIGR01596">
    <property type="entry name" value="cas3_HD"/>
    <property type="match status" value="1"/>
</dbReference>
<feature type="domain" description="HD Cas3-type" evidence="10">
    <location>
        <begin position="11"/>
        <end position="172"/>
    </location>
</feature>
<dbReference type="GO" id="GO:0046872">
    <property type="term" value="F:metal ion binding"/>
    <property type="evidence" value="ECO:0007669"/>
    <property type="project" value="UniProtKB-KW"/>
</dbReference>
<dbReference type="InterPro" id="IPR006474">
    <property type="entry name" value="Helicase_Cas3_CRISPR-ass_core"/>
</dbReference>
<evidence type="ECO:0000256" key="7">
    <source>
        <dbReference type="ARBA" id="ARBA00022806"/>
    </source>
</evidence>
<dbReference type="InterPro" id="IPR001650">
    <property type="entry name" value="Helicase_C-like"/>
</dbReference>
<organism evidence="11 12">
    <name type="scientific">Zhenpiania hominis</name>
    <dbReference type="NCBI Taxonomy" id="2763644"/>
    <lineage>
        <taxon>Bacteria</taxon>
        <taxon>Bacillati</taxon>
        <taxon>Bacillota</taxon>
        <taxon>Clostridia</taxon>
        <taxon>Peptostreptococcales</taxon>
        <taxon>Anaerovoracaceae</taxon>
        <taxon>Zhenpiania</taxon>
    </lineage>
</organism>
<dbReference type="AlphaFoldDB" id="A0A923NIL3"/>
<evidence type="ECO:0000313" key="12">
    <source>
        <dbReference type="Proteomes" id="UP000602647"/>
    </source>
</evidence>
<name>A0A923NIL3_9FIRM</name>
<protein>
    <submittedName>
        <fullName evidence="11">CRISPR-associated helicase Cas3</fullName>
    </submittedName>
</protein>
<keyword evidence="4" id="KW-0479">Metal-binding</keyword>
<dbReference type="PANTHER" id="PTHR47963">
    <property type="entry name" value="DEAD-BOX ATP-DEPENDENT RNA HELICASE 47, MITOCHONDRIAL"/>
    <property type="match status" value="1"/>
</dbReference>
<dbReference type="InterPro" id="IPR006674">
    <property type="entry name" value="HD_domain"/>
</dbReference>
<dbReference type="InterPro" id="IPR011545">
    <property type="entry name" value="DEAD/DEAH_box_helicase_dom"/>
</dbReference>
<dbReference type="RefSeq" id="WP_187302832.1">
    <property type="nucleotide sequence ID" value="NZ_JACRYT010000006.1"/>
</dbReference>
<proteinExistence type="inferred from homology"/>
<dbReference type="GO" id="GO:0003723">
    <property type="term" value="F:RNA binding"/>
    <property type="evidence" value="ECO:0007669"/>
    <property type="project" value="TreeGrafter"/>
</dbReference>
<sequence length="742" mass="85558">MLPETLLVGCKAKESQSIREHTDKVKAEAYRLIKLGCITSQRVGRLLIIACEYHDYGKVNREFVERIEKKYLFRKDKEVAHNILSYFFIDEMEFDSEEDYMIVAAAVLYHHSYGDSVGQVMKNQGELIDKLLEPFSEYVKIDYKSNYCHEVLEKRNPDAILVKGLLHRCDYSASAGIPCEFPHDFLEEDMEHLLQRWREKNPRAEWNDLQVFCRQHRDENILITAPTGMGKTEAALLWLGNHKGFFVLPLRTAINAMYKRIETEIIRGKKEESLALLHSDTMSIYIKDGTGKSQNDPGEEGKLLDYYTRSRQMALPLTICTLDQLFNFVYKYPGYEYKLATLSYSKIIIDEIQMYDPELLAYLIYGIAWIHEMGGKVAVLTATMPPFARQKLQEALGGDFVEADFSEQGADRHHVKVFERCLNAEEVREFAGRIIDGEFPGNRILVVCNSIEIAQRIYEELGDIPFDFPGAEVSLLHSGFTRMDRAEKEGKILSDGKAAQADGPLKIWVATSVVEASLDIDFDYLFTELNDLFSLFQRFGRCNRKGQKPIDNYNCFVYLEKQGKAMKYVDETIYRCSRDAILHVDGILTEQAKNAMIEEALSAEKLENSKYRDKYVAIYEYIEDLYVNEKTEKESKLRNIPSVTVIPESVYEENREQIENLERILDDGAASLAERIKAREGIYQYTVSMPKYRYEDCEKAEKSLKLGKREEIPIIRCSYNSEKGLMTEPVKGKEEPVNSVFI</sequence>
<dbReference type="SMART" id="SM00487">
    <property type="entry name" value="DEXDc"/>
    <property type="match status" value="1"/>
</dbReference>
<dbReference type="GO" id="GO:0004518">
    <property type="term" value="F:nuclease activity"/>
    <property type="evidence" value="ECO:0007669"/>
    <property type="project" value="UniProtKB-KW"/>
</dbReference>
<dbReference type="GO" id="GO:0005524">
    <property type="term" value="F:ATP binding"/>
    <property type="evidence" value="ECO:0007669"/>
    <property type="project" value="UniProtKB-KW"/>
</dbReference>
<dbReference type="InterPro" id="IPR054712">
    <property type="entry name" value="Cas3-like_dom"/>
</dbReference>
<evidence type="ECO:0000256" key="2">
    <source>
        <dbReference type="ARBA" id="ARBA00009046"/>
    </source>
</evidence>
<evidence type="ECO:0000256" key="3">
    <source>
        <dbReference type="ARBA" id="ARBA00022722"/>
    </source>
</evidence>
<gene>
    <name evidence="11" type="primary">cas3</name>
    <name evidence="11" type="ORF">H9L42_07785</name>
</gene>
<dbReference type="InterPro" id="IPR050547">
    <property type="entry name" value="DEAD_box_RNA_helicases"/>
</dbReference>
<evidence type="ECO:0000256" key="5">
    <source>
        <dbReference type="ARBA" id="ARBA00022741"/>
    </source>
</evidence>
<dbReference type="NCBIfam" id="TIGR01587">
    <property type="entry name" value="cas3_core"/>
    <property type="match status" value="1"/>
</dbReference>
<accession>A0A923NIL3</accession>
<evidence type="ECO:0000256" key="8">
    <source>
        <dbReference type="ARBA" id="ARBA00022840"/>
    </source>
</evidence>
<dbReference type="PANTHER" id="PTHR47963:SF9">
    <property type="entry name" value="CRISPR-ASSOCIATED ENDONUCLEASE_HELICASE CAS3"/>
    <property type="match status" value="1"/>
</dbReference>
<evidence type="ECO:0000313" key="11">
    <source>
        <dbReference type="EMBL" id="MBC6679726.1"/>
    </source>
</evidence>
<dbReference type="PROSITE" id="PS51643">
    <property type="entry name" value="HD_CAS3"/>
    <property type="match status" value="1"/>
</dbReference>
<dbReference type="EMBL" id="JACRYT010000006">
    <property type="protein sequence ID" value="MBC6679726.1"/>
    <property type="molecule type" value="Genomic_DNA"/>
</dbReference>
<evidence type="ECO:0000256" key="1">
    <source>
        <dbReference type="ARBA" id="ARBA00006847"/>
    </source>
</evidence>
<dbReference type="Pfam" id="PF22590">
    <property type="entry name" value="Cas3-like_C_2"/>
    <property type="match status" value="1"/>
</dbReference>
<dbReference type="Pfam" id="PF00270">
    <property type="entry name" value="DEAD"/>
    <property type="match status" value="1"/>
</dbReference>
<dbReference type="Pfam" id="PF01966">
    <property type="entry name" value="HD"/>
    <property type="match status" value="1"/>
</dbReference>
<evidence type="ECO:0000256" key="9">
    <source>
        <dbReference type="ARBA" id="ARBA00023118"/>
    </source>
</evidence>
<comment type="caution">
    <text evidence="11">The sequence shown here is derived from an EMBL/GenBank/DDBJ whole genome shotgun (WGS) entry which is preliminary data.</text>
</comment>
<dbReference type="Gene3D" id="1.10.3210.30">
    <property type="match status" value="1"/>
</dbReference>
<comment type="similarity">
    <text evidence="1">In the N-terminal section; belongs to the CRISPR-associated nuclease Cas3-HD family.</text>
</comment>
<dbReference type="InterPro" id="IPR027417">
    <property type="entry name" value="P-loop_NTPase"/>
</dbReference>
<dbReference type="InterPro" id="IPR014001">
    <property type="entry name" value="Helicase_ATP-bd"/>
</dbReference>
<keyword evidence="7" id="KW-0347">Helicase</keyword>
<dbReference type="SMART" id="SM00490">
    <property type="entry name" value="HELICc"/>
    <property type="match status" value="1"/>
</dbReference>
<dbReference type="Gene3D" id="3.40.50.300">
    <property type="entry name" value="P-loop containing nucleotide triphosphate hydrolases"/>
    <property type="match status" value="2"/>
</dbReference>